<dbReference type="RefSeq" id="WP_166228551.1">
    <property type="nucleotide sequence ID" value="NZ_CP049989.1"/>
</dbReference>
<dbReference type="CDD" id="cd07938">
    <property type="entry name" value="DRE_TIM_HMGL"/>
    <property type="match status" value="1"/>
</dbReference>
<evidence type="ECO:0000256" key="2">
    <source>
        <dbReference type="ARBA" id="ARBA00022723"/>
    </source>
</evidence>
<dbReference type="KEGG" id="hcz:G9Q37_15495"/>
<dbReference type="Proteomes" id="UP000503162">
    <property type="component" value="Chromosome"/>
</dbReference>
<evidence type="ECO:0000259" key="4">
    <source>
        <dbReference type="PROSITE" id="PS50991"/>
    </source>
</evidence>
<reference evidence="5 6" key="1">
    <citation type="submission" date="2020-03" db="EMBL/GenBank/DDBJ databases">
        <title>Hydrogenophaga sp. nov. isolated from cyanobacterial mat.</title>
        <authorList>
            <person name="Thorat V."/>
            <person name="Kirdat K."/>
            <person name="Tiwarekar B."/>
            <person name="Costa E.D."/>
            <person name="Yadav A."/>
        </authorList>
    </citation>
    <scope>NUCLEOTIDE SEQUENCE [LARGE SCALE GENOMIC DNA]</scope>
    <source>
        <strain evidence="5 6">BA0156</strain>
    </source>
</reference>
<dbReference type="GO" id="GO:0006552">
    <property type="term" value="P:L-leucine catabolic process"/>
    <property type="evidence" value="ECO:0007669"/>
    <property type="project" value="TreeGrafter"/>
</dbReference>
<dbReference type="Pfam" id="PF00682">
    <property type="entry name" value="HMGL-like"/>
    <property type="match status" value="1"/>
</dbReference>
<dbReference type="GO" id="GO:0046951">
    <property type="term" value="P:ketone body biosynthetic process"/>
    <property type="evidence" value="ECO:0007669"/>
    <property type="project" value="TreeGrafter"/>
</dbReference>
<dbReference type="EMBL" id="CP049989">
    <property type="protein sequence ID" value="QIM53462.1"/>
    <property type="molecule type" value="Genomic_DNA"/>
</dbReference>
<dbReference type="GO" id="GO:0004419">
    <property type="term" value="F:hydroxymethylglutaryl-CoA lyase activity"/>
    <property type="evidence" value="ECO:0007669"/>
    <property type="project" value="TreeGrafter"/>
</dbReference>
<name>A0A6G8IJP6_9BURK</name>
<evidence type="ECO:0000313" key="6">
    <source>
        <dbReference type="Proteomes" id="UP000503162"/>
    </source>
</evidence>
<dbReference type="PANTHER" id="PTHR42738">
    <property type="entry name" value="HYDROXYMETHYLGLUTARYL-COA LYASE"/>
    <property type="match status" value="1"/>
</dbReference>
<dbReference type="PROSITE" id="PS50991">
    <property type="entry name" value="PYR_CT"/>
    <property type="match status" value="1"/>
</dbReference>
<comment type="similarity">
    <text evidence="1">Belongs to the HMG-CoA lyase family.</text>
</comment>
<dbReference type="SUPFAM" id="SSF51569">
    <property type="entry name" value="Aldolase"/>
    <property type="match status" value="1"/>
</dbReference>
<keyword evidence="3 5" id="KW-0456">Lyase</keyword>
<evidence type="ECO:0000256" key="3">
    <source>
        <dbReference type="ARBA" id="ARBA00023239"/>
    </source>
</evidence>
<gene>
    <name evidence="5" type="ORF">G9Q37_15495</name>
</gene>
<dbReference type="AlphaFoldDB" id="A0A6G8IJP6"/>
<dbReference type="InterPro" id="IPR013785">
    <property type="entry name" value="Aldolase_TIM"/>
</dbReference>
<protein>
    <submittedName>
        <fullName evidence="5">Hydroxymethylglutaryl-CoA lyase</fullName>
    </submittedName>
</protein>
<accession>A0A6G8IJP6</accession>
<proteinExistence type="inferred from homology"/>
<dbReference type="PANTHER" id="PTHR42738:SF7">
    <property type="entry name" value="HYDROXYMETHYLGLUTARYL-COA LYASE"/>
    <property type="match status" value="1"/>
</dbReference>
<keyword evidence="2" id="KW-0479">Metal-binding</keyword>
<dbReference type="GO" id="GO:0046872">
    <property type="term" value="F:metal ion binding"/>
    <property type="evidence" value="ECO:0007669"/>
    <property type="project" value="UniProtKB-KW"/>
</dbReference>
<evidence type="ECO:0000256" key="1">
    <source>
        <dbReference type="ARBA" id="ARBA00009405"/>
    </source>
</evidence>
<sequence length="316" mass="34307">MTALLPSPRRLYIQEVSVRDGFQNEPIFVPTDTKVDLINALGRTGLAKLEVTSFTSPKAIPSLADAEEVLARIERVPGVEFTALVPNVRGARRALMTRLDEFNLVMSSSETHGLANLRMTPEQSLEQFREIAAVVDSRVALCASLSTAFGCPFDGEVPPERVLGLVEQIVHLGIRRLTLCDTTGMAHPRQVYELCARVVERWPEVELAAHFHNTRGMGLANALAALQAGIIRFDSSIAGLGGCPFAPGASGNVCTEDMVHMFEAMGFDTGVYLEALIACSRRIAQIVEHDVPGQVMKAGLSTRRYPVPEGLRKPSG</sequence>
<organism evidence="5 6">
    <name type="scientific">Hydrogenophaga crocea</name>
    <dbReference type="NCBI Taxonomy" id="2716225"/>
    <lineage>
        <taxon>Bacteria</taxon>
        <taxon>Pseudomonadati</taxon>
        <taxon>Pseudomonadota</taxon>
        <taxon>Betaproteobacteria</taxon>
        <taxon>Burkholderiales</taxon>
        <taxon>Comamonadaceae</taxon>
        <taxon>Hydrogenophaga</taxon>
    </lineage>
</organism>
<dbReference type="Gene3D" id="3.20.20.70">
    <property type="entry name" value="Aldolase class I"/>
    <property type="match status" value="1"/>
</dbReference>
<dbReference type="FunFam" id="3.20.20.70:FF:000071">
    <property type="entry name" value="Hydroxymethylglutaryl-CoA lyase"/>
    <property type="match status" value="1"/>
</dbReference>
<feature type="domain" description="Pyruvate carboxyltransferase" evidence="4">
    <location>
        <begin position="11"/>
        <end position="277"/>
    </location>
</feature>
<keyword evidence="6" id="KW-1185">Reference proteome</keyword>
<evidence type="ECO:0000313" key="5">
    <source>
        <dbReference type="EMBL" id="QIM53462.1"/>
    </source>
</evidence>
<dbReference type="InterPro" id="IPR043594">
    <property type="entry name" value="HMGL"/>
</dbReference>
<dbReference type="NCBIfam" id="NF004283">
    <property type="entry name" value="PRK05692.1"/>
    <property type="match status" value="1"/>
</dbReference>
<dbReference type="InterPro" id="IPR000891">
    <property type="entry name" value="PYR_CT"/>
</dbReference>